<organism evidence="2 3">
    <name type="scientific">Litoribacter ruber</name>
    <dbReference type="NCBI Taxonomy" id="702568"/>
    <lineage>
        <taxon>Bacteria</taxon>
        <taxon>Pseudomonadati</taxon>
        <taxon>Bacteroidota</taxon>
        <taxon>Cytophagia</taxon>
        <taxon>Cytophagales</taxon>
        <taxon>Cyclobacteriaceae</taxon>
        <taxon>Litoribacter</taxon>
    </lineage>
</organism>
<accession>A0AAP2CJC3</accession>
<gene>
    <name evidence="2" type="ORF">KI659_17455</name>
</gene>
<dbReference type="Proteomes" id="UP001319104">
    <property type="component" value="Unassembled WGS sequence"/>
</dbReference>
<feature type="signal peptide" evidence="1">
    <location>
        <begin position="1"/>
        <end position="19"/>
    </location>
</feature>
<protein>
    <submittedName>
        <fullName evidence="2">Uncharacterized protein</fullName>
    </submittedName>
</protein>
<dbReference type="EMBL" id="JAHCMY010000020">
    <property type="protein sequence ID" value="MBS9525811.1"/>
    <property type="molecule type" value="Genomic_DNA"/>
</dbReference>
<sequence length="125" mass="13749">MKFLLLALLLISSQSFVLGQEPAPQETSGKSMVDFGLEGMLGVSVGPDFYAVNVGGPSLFLNINPDWKVGVGALPSLYVYEGKLGARLGVAPRVDYRKLAFFVPFFHMDSQDQWVWSVGMGYKFH</sequence>
<feature type="chain" id="PRO_5042884925" evidence="1">
    <location>
        <begin position="20"/>
        <end position="125"/>
    </location>
</feature>
<evidence type="ECO:0000256" key="1">
    <source>
        <dbReference type="SAM" id="SignalP"/>
    </source>
</evidence>
<comment type="caution">
    <text evidence="2">The sequence shown here is derived from an EMBL/GenBank/DDBJ whole genome shotgun (WGS) entry which is preliminary data.</text>
</comment>
<keyword evidence="1" id="KW-0732">Signal</keyword>
<keyword evidence="3" id="KW-1185">Reference proteome</keyword>
<proteinExistence type="predicted"/>
<reference evidence="2 3" key="1">
    <citation type="submission" date="2021-05" db="EMBL/GenBank/DDBJ databases">
        <authorList>
            <person name="Zhang Z.D."/>
            <person name="Osman G."/>
        </authorList>
    </citation>
    <scope>NUCLEOTIDE SEQUENCE [LARGE SCALE GENOMIC DNA]</scope>
    <source>
        <strain evidence="2 3">KCTC 32217</strain>
    </source>
</reference>
<evidence type="ECO:0000313" key="3">
    <source>
        <dbReference type="Proteomes" id="UP001319104"/>
    </source>
</evidence>
<name>A0AAP2CJC3_9BACT</name>
<evidence type="ECO:0000313" key="2">
    <source>
        <dbReference type="EMBL" id="MBS9525811.1"/>
    </source>
</evidence>
<dbReference type="AlphaFoldDB" id="A0AAP2CJC3"/>